<dbReference type="Proteomes" id="UP000215902">
    <property type="component" value="Unassembled WGS sequence"/>
</dbReference>
<keyword evidence="2" id="KW-1185">Reference proteome</keyword>
<organism evidence="1 2">
    <name type="scientific">Macrostomum lignano</name>
    <dbReference type="NCBI Taxonomy" id="282301"/>
    <lineage>
        <taxon>Eukaryota</taxon>
        <taxon>Metazoa</taxon>
        <taxon>Spiralia</taxon>
        <taxon>Lophotrochozoa</taxon>
        <taxon>Platyhelminthes</taxon>
        <taxon>Rhabditophora</taxon>
        <taxon>Macrostomorpha</taxon>
        <taxon>Macrostomida</taxon>
        <taxon>Macrostomidae</taxon>
        <taxon>Macrostomum</taxon>
    </lineage>
</organism>
<evidence type="ECO:0000313" key="2">
    <source>
        <dbReference type="Proteomes" id="UP000215902"/>
    </source>
</evidence>
<sequence>MTTSLRMRRAVSADRLNSRKSESLSDELDGGGMNFACSLAGFPYCCTKHYYEYRRWPYYLEPPPAAAYPTYRTSRYYLDWSRYPNGYPFSSYYYNYYYGDYRRYRPWYSGYYSYNDYYGDYLRGYAEGMRKYGDGELATKRLLRSRRASAAATAAVDELLAEGARTSCYYRPYTSRYL</sequence>
<dbReference type="AlphaFoldDB" id="A0A267E446"/>
<gene>
    <name evidence="1" type="ORF">BOX15_Mlig007308g1</name>
</gene>
<evidence type="ECO:0000313" key="1">
    <source>
        <dbReference type="EMBL" id="PAA56321.1"/>
    </source>
</evidence>
<proteinExistence type="predicted"/>
<accession>A0A267E446</accession>
<name>A0A267E446_9PLAT</name>
<protein>
    <submittedName>
        <fullName evidence="1">Uncharacterized protein</fullName>
    </submittedName>
</protein>
<dbReference type="EMBL" id="NIVC01002637">
    <property type="protein sequence ID" value="PAA56321.1"/>
    <property type="molecule type" value="Genomic_DNA"/>
</dbReference>
<comment type="caution">
    <text evidence="1">The sequence shown here is derived from an EMBL/GenBank/DDBJ whole genome shotgun (WGS) entry which is preliminary data.</text>
</comment>
<reference evidence="1 2" key="1">
    <citation type="submission" date="2017-06" db="EMBL/GenBank/DDBJ databases">
        <title>A platform for efficient transgenesis in Macrostomum lignano, a flatworm model organism for stem cell research.</title>
        <authorList>
            <person name="Berezikov E."/>
        </authorList>
    </citation>
    <scope>NUCLEOTIDE SEQUENCE [LARGE SCALE GENOMIC DNA]</scope>
    <source>
        <strain evidence="1">DV1</strain>
        <tissue evidence="1">Whole organism</tissue>
    </source>
</reference>